<keyword evidence="2" id="KW-1185">Reference proteome</keyword>
<gene>
    <name evidence="1" type="ORF">FM101_10445</name>
</gene>
<name>A0A1R4GH48_9MICC</name>
<dbReference type="Proteomes" id="UP000195913">
    <property type="component" value="Unassembled WGS sequence"/>
</dbReference>
<evidence type="ECO:0000313" key="2">
    <source>
        <dbReference type="Proteomes" id="UP000195913"/>
    </source>
</evidence>
<dbReference type="EMBL" id="FUHW01000037">
    <property type="protein sequence ID" value="SJM67395.1"/>
    <property type="molecule type" value="Genomic_DNA"/>
</dbReference>
<reference evidence="1 2" key="1">
    <citation type="submission" date="2017-02" db="EMBL/GenBank/DDBJ databases">
        <authorList>
            <person name="Peterson S.W."/>
        </authorList>
    </citation>
    <scope>NUCLEOTIDE SEQUENCE [LARGE SCALE GENOMIC DNA]</scope>
    <source>
        <strain evidence="1 2">B Ar 00.02</strain>
    </source>
</reference>
<protein>
    <submittedName>
        <fullName evidence="1">Uncharacterized protein</fullName>
    </submittedName>
</protein>
<dbReference type="AlphaFoldDB" id="A0A1R4GH48"/>
<evidence type="ECO:0000313" key="1">
    <source>
        <dbReference type="EMBL" id="SJM67395.1"/>
    </source>
</evidence>
<proteinExistence type="predicted"/>
<accession>A0A1R4GH48</accession>
<organism evidence="1 2">
    <name type="scientific">Arthrobacter rhombi</name>
    <dbReference type="NCBI Taxonomy" id="71253"/>
    <lineage>
        <taxon>Bacteria</taxon>
        <taxon>Bacillati</taxon>
        <taxon>Actinomycetota</taxon>
        <taxon>Actinomycetes</taxon>
        <taxon>Micrococcales</taxon>
        <taxon>Micrococcaceae</taxon>
        <taxon>Arthrobacter</taxon>
    </lineage>
</organism>
<sequence>MSCHTGKTFLSFSDTGFALVGPCFTTMMGLIDHPRVRHQMLAHLSGTSTGQHDFTRSSPWET</sequence>